<dbReference type="STRING" id="648996.Theam_0961"/>
<protein>
    <submittedName>
        <fullName evidence="1">Uncharacterized protein</fullName>
    </submittedName>
</protein>
<proteinExistence type="predicted"/>
<evidence type="ECO:0000313" key="1">
    <source>
        <dbReference type="EMBL" id="ADU96928.1"/>
    </source>
</evidence>
<dbReference type="OrthoDB" id="9178925at2"/>
<dbReference type="EMBL" id="CP002444">
    <property type="protein sequence ID" value="ADU96928.1"/>
    <property type="molecule type" value="Genomic_DNA"/>
</dbReference>
<keyword evidence="2" id="KW-1185">Reference proteome</keyword>
<evidence type="ECO:0000313" key="2">
    <source>
        <dbReference type="Proteomes" id="UP000006362"/>
    </source>
</evidence>
<dbReference type="Gene3D" id="3.50.4.10">
    <property type="entry name" value="Hepatocyte Growth Factor"/>
    <property type="match status" value="1"/>
</dbReference>
<dbReference type="Proteomes" id="UP000006362">
    <property type="component" value="Chromosome"/>
</dbReference>
<sequence>MIKEGLKAIAVAVLLSSTALGYPLELKNTARTGYTLARFTVSPGADGINRCKQLCYQNNGCLAWSVSENVCSLQFDVPEPLPRKGSTSGIKPAYLYPFMDTRIPESWGKTFKVVLCNPHKIPNSNQHFGWKEKAEAIGDAVPPEGAQGVLYLYPVTKVDPAVVEGTFKVPENGATLEIRTAGNVNSSYLLKVAVNGKVVLSKTVSGSRWRVVKVPLDSYAGQTVTVDLLGCRKGWFYQYIFIDWIKLVPND</sequence>
<dbReference type="RefSeq" id="WP_013537714.1">
    <property type="nucleotide sequence ID" value="NC_014926.1"/>
</dbReference>
<dbReference type="KEGG" id="tam:Theam_0961"/>
<dbReference type="eggNOG" id="COG3591">
    <property type="taxonomic scope" value="Bacteria"/>
</dbReference>
<gene>
    <name evidence="1" type="ordered locus">Theam_0961</name>
</gene>
<accession>E8T233</accession>
<dbReference type="AlphaFoldDB" id="E8T233"/>
<name>E8T233_THEA1</name>
<reference evidence="1" key="1">
    <citation type="submission" date="2011-01" db="EMBL/GenBank/DDBJ databases">
        <title>Complete sequence of chromosome of Thermovibrio ammonificans HB-1.</title>
        <authorList>
            <consortium name="US DOE Joint Genome Institute"/>
            <person name="Lucas S."/>
            <person name="Copeland A."/>
            <person name="Lapidus A."/>
            <person name="Cheng J.-F."/>
            <person name="Goodwin L."/>
            <person name="Pitluck S."/>
            <person name="Davenport K."/>
            <person name="Detter J.C."/>
            <person name="Han C."/>
            <person name="Tapia R."/>
            <person name="Land M."/>
            <person name="Hauser L."/>
            <person name="Kyrpides N."/>
            <person name="Ivanova N."/>
            <person name="Ovchinnikova G."/>
            <person name="Vetriani C."/>
            <person name="Woyke T."/>
        </authorList>
    </citation>
    <scope>NUCLEOTIDE SEQUENCE [LARGE SCALE GENOMIC DNA]</scope>
    <source>
        <strain evidence="1">HB-1</strain>
    </source>
</reference>
<dbReference type="SUPFAM" id="SSF57414">
    <property type="entry name" value="Hairpin loop containing domain-like"/>
    <property type="match status" value="1"/>
</dbReference>
<organism evidence="1 2">
    <name type="scientific">Thermovibrio ammonificans (strain DSM 15698 / JCM 12110 / HB-1)</name>
    <dbReference type="NCBI Taxonomy" id="648996"/>
    <lineage>
        <taxon>Bacteria</taxon>
        <taxon>Pseudomonadati</taxon>
        <taxon>Aquificota</taxon>
        <taxon>Aquificia</taxon>
        <taxon>Desulfurobacteriales</taxon>
        <taxon>Desulfurobacteriaceae</taxon>
        <taxon>Thermovibrio</taxon>
    </lineage>
</organism>
<dbReference type="HOGENOM" id="CLU_1106691_0_0_0"/>